<dbReference type="PROSITE" id="PS50975">
    <property type="entry name" value="ATP_GRASP"/>
    <property type="match status" value="1"/>
</dbReference>
<evidence type="ECO:0000259" key="5">
    <source>
        <dbReference type="PROSITE" id="PS50975"/>
    </source>
</evidence>
<dbReference type="Pfam" id="PF03133">
    <property type="entry name" value="TTL"/>
    <property type="match status" value="2"/>
</dbReference>
<dbReference type="PANTHER" id="PTHR12241">
    <property type="entry name" value="TUBULIN POLYGLUTAMYLASE"/>
    <property type="match status" value="1"/>
</dbReference>
<dbReference type="InterPro" id="IPR011761">
    <property type="entry name" value="ATP-grasp"/>
</dbReference>
<evidence type="ECO:0000256" key="2">
    <source>
        <dbReference type="ARBA" id="ARBA00022741"/>
    </source>
</evidence>
<feature type="domain" description="ATP-grasp" evidence="5">
    <location>
        <begin position="499"/>
        <end position="542"/>
    </location>
</feature>
<organism evidence="6 7">
    <name type="scientific">Strigomonas culicis</name>
    <dbReference type="NCBI Taxonomy" id="28005"/>
    <lineage>
        <taxon>Eukaryota</taxon>
        <taxon>Discoba</taxon>
        <taxon>Euglenozoa</taxon>
        <taxon>Kinetoplastea</taxon>
        <taxon>Metakinetoplastina</taxon>
        <taxon>Trypanosomatida</taxon>
        <taxon>Trypanosomatidae</taxon>
        <taxon>Strigomonadinae</taxon>
        <taxon>Strigomonas</taxon>
    </lineage>
</organism>
<evidence type="ECO:0000313" key="6">
    <source>
        <dbReference type="EMBL" id="EPY24680.1"/>
    </source>
</evidence>
<protein>
    <submittedName>
        <fullName evidence="6">Tubulin-tyrosine ligase-like protein</fullName>
    </submittedName>
</protein>
<dbReference type="AlphaFoldDB" id="S9VN78"/>
<dbReference type="Proteomes" id="UP000015354">
    <property type="component" value="Unassembled WGS sequence"/>
</dbReference>
<sequence length="662" mass="73562">MSTSGILRMPSTSSSLVQRSTAATVVGVHLKRSSNPYCKPSFYFPRMRDVVGNGGRCVASPSYRPTNAKAAEPLLFAEHLGNAHPLFTITSSSSEYYALRLPLLKAGFKRIQLSQNKNVRANLIWGRSMPFQTVSVDKPDGSGTTLAVRMLKGSTPEAMEHYSALSMQCAQQKFNHYPYSHRNVGCKRGLGRNLRNMQQFLTDAVSRGEEGARSARAVEEKYRFVPKTWLYPAERETLMDVFKKASPSQHFIWKPARGSCGRGIWITKGGITNAASWEQVVREINRQTLVQPVSKLLTDYVVQEYLEDPYLLNGRKMDLRLYVCVTSYDPLVVYLHEEGLVRLAADVYAPQADAGESDNLNTVAARFKHLTNYSVGRRYKQAGGASHMHGIIDENSRPSFEDAQLTADDTSERDAPPNIAAAPTVPEFELKWSLQRLWDYVDANSGPVVPAGYASASAKLKEDIALLITRTLMAVKPAIANAVAHAETPGSFIELYGFDVMLDTDRRPYLVEVNTLPSLESSSAFDYTTKTNVVADMLNVARLEPFERDPQQLAPFFNDANIIQRVDPCMMPFVHTLAEQQGHQGQPAPSLPHKEEVACRLRDELEYARGFKRLFPPLPAAAALQTDSPINGACRAMQSDILLFTKTRLLSEKDLSALEAES</sequence>
<dbReference type="SUPFAM" id="SSF56059">
    <property type="entry name" value="Glutathione synthetase ATP-binding domain-like"/>
    <property type="match status" value="1"/>
</dbReference>
<dbReference type="OrthoDB" id="202825at2759"/>
<keyword evidence="1 6" id="KW-0436">Ligase</keyword>
<gene>
    <name evidence="6" type="ORF">STCU_07059</name>
</gene>
<dbReference type="GO" id="GO:0036064">
    <property type="term" value="C:ciliary basal body"/>
    <property type="evidence" value="ECO:0007669"/>
    <property type="project" value="TreeGrafter"/>
</dbReference>
<evidence type="ECO:0000256" key="1">
    <source>
        <dbReference type="ARBA" id="ARBA00022598"/>
    </source>
</evidence>
<reference evidence="6 7" key="1">
    <citation type="journal article" date="2013" name="PLoS ONE">
        <title>Predicting the Proteins of Angomonas deanei, Strigomonas culicis and Their Respective Endosymbionts Reveals New Aspects of the Trypanosomatidae Family.</title>
        <authorList>
            <person name="Motta M.C."/>
            <person name="Martins A.C."/>
            <person name="de Souza S.S."/>
            <person name="Catta-Preta C.M."/>
            <person name="Silva R."/>
            <person name="Klein C.C."/>
            <person name="de Almeida L.G."/>
            <person name="de Lima Cunha O."/>
            <person name="Ciapina L.P."/>
            <person name="Brocchi M."/>
            <person name="Colabardini A.C."/>
            <person name="de Araujo Lima B."/>
            <person name="Machado C.R."/>
            <person name="de Almeida Soares C.M."/>
            <person name="Probst C.M."/>
            <person name="de Menezes C.B."/>
            <person name="Thompson C.E."/>
            <person name="Bartholomeu D.C."/>
            <person name="Gradia D.F."/>
            <person name="Pavoni D.P."/>
            <person name="Grisard E.C."/>
            <person name="Fantinatti-Garboggini F."/>
            <person name="Marchini F.K."/>
            <person name="Rodrigues-Luiz G.F."/>
            <person name="Wagner G."/>
            <person name="Goldman G.H."/>
            <person name="Fietto J.L."/>
            <person name="Elias M.C."/>
            <person name="Goldman M.H."/>
            <person name="Sagot M.F."/>
            <person name="Pereira M."/>
            <person name="Stoco P.H."/>
            <person name="de Mendonca-Neto R.P."/>
            <person name="Teixeira S.M."/>
            <person name="Maciel T.E."/>
            <person name="de Oliveira Mendes T.A."/>
            <person name="Urmenyi T.P."/>
            <person name="de Souza W."/>
            <person name="Schenkman S."/>
            <person name="de Vasconcelos A.T."/>
        </authorList>
    </citation>
    <scope>NUCLEOTIDE SEQUENCE [LARGE SCALE GENOMIC DNA]</scope>
</reference>
<dbReference type="GO" id="GO:0070740">
    <property type="term" value="F:tubulin-glutamic acid ligase activity"/>
    <property type="evidence" value="ECO:0007669"/>
    <property type="project" value="TreeGrafter"/>
</dbReference>
<dbReference type="PANTHER" id="PTHR12241:SF159">
    <property type="entry name" value="TUBULIN-TYROSINE LIGASE-LIKE PROTEIN, CONSERVED"/>
    <property type="match status" value="1"/>
</dbReference>
<comment type="caution">
    <text evidence="6">The sequence shown here is derived from an EMBL/GenBank/DDBJ whole genome shotgun (WGS) entry which is preliminary data.</text>
</comment>
<dbReference type="EMBL" id="ATMH01007059">
    <property type="protein sequence ID" value="EPY24680.1"/>
    <property type="molecule type" value="Genomic_DNA"/>
</dbReference>
<name>S9VN78_9TRYP</name>
<evidence type="ECO:0000313" key="7">
    <source>
        <dbReference type="Proteomes" id="UP000015354"/>
    </source>
</evidence>
<dbReference type="GO" id="GO:0015631">
    <property type="term" value="F:tubulin binding"/>
    <property type="evidence" value="ECO:0007669"/>
    <property type="project" value="TreeGrafter"/>
</dbReference>
<dbReference type="PROSITE" id="PS51221">
    <property type="entry name" value="TTL"/>
    <property type="match status" value="1"/>
</dbReference>
<proteinExistence type="predicted"/>
<keyword evidence="2 4" id="KW-0547">Nucleotide-binding</keyword>
<evidence type="ECO:0000256" key="3">
    <source>
        <dbReference type="ARBA" id="ARBA00022840"/>
    </source>
</evidence>
<dbReference type="GO" id="GO:0046872">
    <property type="term" value="F:metal ion binding"/>
    <property type="evidence" value="ECO:0007669"/>
    <property type="project" value="InterPro"/>
</dbReference>
<dbReference type="InterPro" id="IPR004344">
    <property type="entry name" value="TTL/TTLL_fam"/>
</dbReference>
<dbReference type="Gene3D" id="3.30.470.20">
    <property type="entry name" value="ATP-grasp fold, B domain"/>
    <property type="match status" value="1"/>
</dbReference>
<keyword evidence="7" id="KW-1185">Reference proteome</keyword>
<accession>S9VN78</accession>
<dbReference type="GO" id="GO:0005524">
    <property type="term" value="F:ATP binding"/>
    <property type="evidence" value="ECO:0007669"/>
    <property type="project" value="UniProtKB-UniRule"/>
</dbReference>
<evidence type="ECO:0000256" key="4">
    <source>
        <dbReference type="PROSITE-ProRule" id="PRU00409"/>
    </source>
</evidence>
<dbReference type="GO" id="GO:0000226">
    <property type="term" value="P:microtubule cytoskeleton organization"/>
    <property type="evidence" value="ECO:0007669"/>
    <property type="project" value="TreeGrafter"/>
</dbReference>
<keyword evidence="3 4" id="KW-0067">ATP-binding</keyword>